<feature type="chain" id="PRO_5021029035" evidence="1">
    <location>
        <begin position="20"/>
        <end position="257"/>
    </location>
</feature>
<protein>
    <submittedName>
        <fullName evidence="2">Uncharacterized protein</fullName>
    </submittedName>
</protein>
<accession>A0A4P9W340</accession>
<dbReference type="Proteomes" id="UP000269721">
    <property type="component" value="Unassembled WGS sequence"/>
</dbReference>
<feature type="signal peptide" evidence="1">
    <location>
        <begin position="1"/>
        <end position="19"/>
    </location>
</feature>
<organism evidence="2 3">
    <name type="scientific">Blyttiomyces helicus</name>
    <dbReference type="NCBI Taxonomy" id="388810"/>
    <lineage>
        <taxon>Eukaryota</taxon>
        <taxon>Fungi</taxon>
        <taxon>Fungi incertae sedis</taxon>
        <taxon>Chytridiomycota</taxon>
        <taxon>Chytridiomycota incertae sedis</taxon>
        <taxon>Chytridiomycetes</taxon>
        <taxon>Chytridiomycetes incertae sedis</taxon>
        <taxon>Blyttiomyces</taxon>
    </lineage>
</organism>
<evidence type="ECO:0000313" key="2">
    <source>
        <dbReference type="EMBL" id="RKO85623.1"/>
    </source>
</evidence>
<name>A0A4P9W340_9FUNG</name>
<gene>
    <name evidence="2" type="ORF">BDK51DRAFT_32266</name>
</gene>
<keyword evidence="1" id="KW-0732">Signal</keyword>
<evidence type="ECO:0000313" key="3">
    <source>
        <dbReference type="Proteomes" id="UP000269721"/>
    </source>
</evidence>
<sequence length="257" mass="28401">MHSFSAIFALVLAAPAAFAAPLQLQLQTSINDAPVAVNTVSGDFAQVGAAFQDLRAIRGFFEGGEWNDLVDPTNSPKHRLMLSLEQSFLPTSSFEDFSTAMGAPDAILSYLDPAVSEEEIGSWMKTAVKAHGGPARIGALCSVQAKRSEEGVSHYRSEESVSHLYRSEEGVSHYRSEEGVSHLRSEEGVSHYRSEEGVSHLRSEEGVSHRRVEEGVVHATCGSTFFAIYLWRGWHDYMWVYVNRGEVEQTGWYNALE</sequence>
<dbReference type="AlphaFoldDB" id="A0A4P9W340"/>
<dbReference type="EMBL" id="KZ998907">
    <property type="protein sequence ID" value="RKO85623.1"/>
    <property type="molecule type" value="Genomic_DNA"/>
</dbReference>
<proteinExistence type="predicted"/>
<dbReference type="OrthoDB" id="5580129at2759"/>
<keyword evidence="3" id="KW-1185">Reference proteome</keyword>
<reference evidence="3" key="1">
    <citation type="journal article" date="2018" name="Nat. Microbiol.">
        <title>Leveraging single-cell genomics to expand the fungal tree of life.</title>
        <authorList>
            <person name="Ahrendt S.R."/>
            <person name="Quandt C.A."/>
            <person name="Ciobanu D."/>
            <person name="Clum A."/>
            <person name="Salamov A."/>
            <person name="Andreopoulos B."/>
            <person name="Cheng J.F."/>
            <person name="Woyke T."/>
            <person name="Pelin A."/>
            <person name="Henrissat B."/>
            <person name="Reynolds N.K."/>
            <person name="Benny G.L."/>
            <person name="Smith M.E."/>
            <person name="James T.Y."/>
            <person name="Grigoriev I.V."/>
        </authorList>
    </citation>
    <scope>NUCLEOTIDE SEQUENCE [LARGE SCALE GENOMIC DNA]</scope>
</reference>
<evidence type="ECO:0000256" key="1">
    <source>
        <dbReference type="SAM" id="SignalP"/>
    </source>
</evidence>